<evidence type="ECO:0000313" key="3">
    <source>
        <dbReference type="EMBL" id="KAG0720101.1"/>
    </source>
</evidence>
<dbReference type="OrthoDB" id="10042902at2759"/>
<evidence type="ECO:0000256" key="1">
    <source>
        <dbReference type="SAM" id="MobiDB-lite"/>
    </source>
</evidence>
<sequence>MKTFVTIVKAVVTRVLFATHAFLAVWKLVDLKEGRAAYWYMAAPLMLQGFEGIVSICARNGEEMKWFCPSVFLYLVSVVPPIWLMELGLNDLRVNSTHEIKTSHSQIGGVKLDLALPIEQWVRVLEQVMLVMLLVGRWLLPKGKLTREQLSQLLLAYMAMAADVIELFECFKEDAVTRNIELIYATLAIWSWSLLQFTLVLSATYAPKQRPSINFPPPQEVTMLANDFVSDAHGRRATQTTCSYNINMYLDMDIVAILTTVFMQDGPFFLLRMTLIFGYKVVSYLNIFFTCKNTLVVSLQLYRLFVLCSRKRIINQRRRELLGEMISPLEGSEEEEEEEVIFKNKNIDLPPQPPQNASMDHTLEASLLEIIEQVGEENIVKELENLVSLNSEKETHMDATSSMKNINERESLQASKNVECEQSLEDNFFLPDSELLESSGPSVFPCKRTKKLHKPTLQEYAGKAEDYPSCCDASDPSFSDTDQANDKFFSDQQGVSVSSTSLAEPLMNEIQRPQWPQLQDRLLLQYQQSQKGASVPSSLHRDLGRKLAQTCSIPPFTHPASFSPGPHRRIKHRPNPRSRVGSTRSLCQGPVVTSAWDLPHQRHSFVQPSKYTGISESDADTLETNV</sequence>
<accession>A0A8J4YB85</accession>
<dbReference type="PANTHER" id="PTHR22168:SF8">
    <property type="entry name" value="TRANSMEMBRANE PROTEIN 26"/>
    <property type="match status" value="1"/>
</dbReference>
<name>A0A8J4YB85_CHIOP</name>
<keyword evidence="2" id="KW-0472">Membrane</keyword>
<reference evidence="3" key="1">
    <citation type="submission" date="2020-07" db="EMBL/GenBank/DDBJ databases">
        <title>The High-quality genome of the commercially important snow crab, Chionoecetes opilio.</title>
        <authorList>
            <person name="Jeong J.-H."/>
            <person name="Ryu S."/>
        </authorList>
    </citation>
    <scope>NUCLEOTIDE SEQUENCE</scope>
    <source>
        <strain evidence="3">MADBK_172401_WGS</strain>
        <tissue evidence="3">Digestive gland</tissue>
    </source>
</reference>
<feature type="transmembrane region" description="Helical" evidence="2">
    <location>
        <begin position="38"/>
        <end position="59"/>
    </location>
</feature>
<feature type="compositionally biased region" description="Basic residues" evidence="1">
    <location>
        <begin position="566"/>
        <end position="576"/>
    </location>
</feature>
<feature type="transmembrane region" description="Helical" evidence="2">
    <location>
        <begin position="7"/>
        <end position="26"/>
    </location>
</feature>
<proteinExistence type="predicted"/>
<gene>
    <name evidence="3" type="primary">TMEM26</name>
    <name evidence="3" type="ORF">GWK47_049154</name>
</gene>
<feature type="region of interest" description="Disordered" evidence="1">
    <location>
        <begin position="555"/>
        <end position="586"/>
    </location>
</feature>
<keyword evidence="2" id="KW-1133">Transmembrane helix</keyword>
<keyword evidence="4" id="KW-1185">Reference proteome</keyword>
<feature type="transmembrane region" description="Helical" evidence="2">
    <location>
        <begin position="66"/>
        <end position="84"/>
    </location>
</feature>
<evidence type="ECO:0000256" key="2">
    <source>
        <dbReference type="SAM" id="Phobius"/>
    </source>
</evidence>
<evidence type="ECO:0000313" key="4">
    <source>
        <dbReference type="Proteomes" id="UP000770661"/>
    </source>
</evidence>
<dbReference type="EMBL" id="JACEEZ010013465">
    <property type="protein sequence ID" value="KAG0720101.1"/>
    <property type="molecule type" value="Genomic_DNA"/>
</dbReference>
<protein>
    <submittedName>
        <fullName evidence="3">Transmembrane protein 26</fullName>
    </submittedName>
</protein>
<dbReference type="PANTHER" id="PTHR22168">
    <property type="entry name" value="TMEM26 PROTEIN"/>
    <property type="match status" value="1"/>
</dbReference>
<dbReference type="AlphaFoldDB" id="A0A8J4YB85"/>
<organism evidence="3 4">
    <name type="scientific">Chionoecetes opilio</name>
    <name type="common">Atlantic snow crab</name>
    <name type="synonym">Cancer opilio</name>
    <dbReference type="NCBI Taxonomy" id="41210"/>
    <lineage>
        <taxon>Eukaryota</taxon>
        <taxon>Metazoa</taxon>
        <taxon>Ecdysozoa</taxon>
        <taxon>Arthropoda</taxon>
        <taxon>Crustacea</taxon>
        <taxon>Multicrustacea</taxon>
        <taxon>Malacostraca</taxon>
        <taxon>Eumalacostraca</taxon>
        <taxon>Eucarida</taxon>
        <taxon>Decapoda</taxon>
        <taxon>Pleocyemata</taxon>
        <taxon>Brachyura</taxon>
        <taxon>Eubrachyura</taxon>
        <taxon>Majoidea</taxon>
        <taxon>Majidae</taxon>
        <taxon>Chionoecetes</taxon>
    </lineage>
</organism>
<dbReference type="InterPro" id="IPR019169">
    <property type="entry name" value="Transmembrane_26"/>
</dbReference>
<dbReference type="Proteomes" id="UP000770661">
    <property type="component" value="Unassembled WGS sequence"/>
</dbReference>
<dbReference type="Pfam" id="PF09772">
    <property type="entry name" value="Tmem26"/>
    <property type="match status" value="1"/>
</dbReference>
<keyword evidence="2 3" id="KW-0812">Transmembrane</keyword>
<comment type="caution">
    <text evidence="3">The sequence shown here is derived from an EMBL/GenBank/DDBJ whole genome shotgun (WGS) entry which is preliminary data.</text>
</comment>